<keyword evidence="3" id="KW-1185">Reference proteome</keyword>
<accession>A0A4Y6Q076</accession>
<dbReference type="EMBL" id="CP041186">
    <property type="protein sequence ID" value="QDG53981.1"/>
    <property type="molecule type" value="Genomic_DNA"/>
</dbReference>
<evidence type="ECO:0008006" key="4">
    <source>
        <dbReference type="Google" id="ProtNLM"/>
    </source>
</evidence>
<dbReference type="RefSeq" id="WP_141200431.1">
    <property type="nucleotide sequence ID" value="NZ_CP041186.1"/>
</dbReference>
<reference evidence="2 3" key="1">
    <citation type="submission" date="2019-06" db="EMBL/GenBank/DDBJ databases">
        <title>Persicimonas caeni gen. nov., sp. nov., a predatory bacterium isolated from solar saltern.</title>
        <authorList>
            <person name="Wang S."/>
        </authorList>
    </citation>
    <scope>NUCLEOTIDE SEQUENCE [LARGE SCALE GENOMIC DNA]</scope>
    <source>
        <strain evidence="2 3">YN101</strain>
    </source>
</reference>
<keyword evidence="1" id="KW-0732">Signal</keyword>
<organism evidence="2 3">
    <name type="scientific">Persicimonas caeni</name>
    <dbReference type="NCBI Taxonomy" id="2292766"/>
    <lineage>
        <taxon>Bacteria</taxon>
        <taxon>Deltaproteobacteria</taxon>
        <taxon>Bradymonadales</taxon>
        <taxon>Bradymonadaceae</taxon>
        <taxon>Persicimonas</taxon>
    </lineage>
</organism>
<feature type="signal peptide" evidence="1">
    <location>
        <begin position="1"/>
        <end position="23"/>
    </location>
</feature>
<sequence>MSRRRHFIRAITPLTLAALFATAGCGDSGQAEGARPESGTAASFCELVSTQPRTYGGCISGSVHLQHRGYWCHDYQTVTCNAETYPGGVEFTPTEQIVSRVDEEGRCWSMSGMWPARWTPPEAGDVCYTSISCEDLCRQLAAQDGRQGESQ</sequence>
<proteinExistence type="predicted"/>
<feature type="chain" id="PRO_5030106792" description="Lipoprotein" evidence="1">
    <location>
        <begin position="24"/>
        <end position="151"/>
    </location>
</feature>
<evidence type="ECO:0000313" key="2">
    <source>
        <dbReference type="EMBL" id="QDG53981.1"/>
    </source>
</evidence>
<dbReference type="Proteomes" id="UP000315995">
    <property type="component" value="Chromosome"/>
</dbReference>
<dbReference type="PROSITE" id="PS51257">
    <property type="entry name" value="PROKAR_LIPOPROTEIN"/>
    <property type="match status" value="1"/>
</dbReference>
<protein>
    <recommendedName>
        <fullName evidence="4">Lipoprotein</fullName>
    </recommendedName>
</protein>
<name>A0A4Y6Q076_PERCE</name>
<evidence type="ECO:0000256" key="1">
    <source>
        <dbReference type="SAM" id="SignalP"/>
    </source>
</evidence>
<gene>
    <name evidence="2" type="ORF">FIV42_25530</name>
</gene>
<evidence type="ECO:0000313" key="3">
    <source>
        <dbReference type="Proteomes" id="UP000315995"/>
    </source>
</evidence>
<accession>A0A5B8YB06</accession>
<dbReference type="AlphaFoldDB" id="A0A4Y6Q076"/>